<comment type="subcellular location">
    <subcellularLocation>
        <location evidence="1">Membrane</location>
        <topology evidence="1">Multi-pass membrane protein</topology>
    </subcellularLocation>
</comment>
<gene>
    <name evidence="7" type="ORF">BQ2448_7509</name>
</gene>
<feature type="transmembrane region" description="Helical" evidence="6">
    <location>
        <begin position="140"/>
        <end position="159"/>
    </location>
</feature>
<feature type="region of interest" description="Disordered" evidence="5">
    <location>
        <begin position="516"/>
        <end position="571"/>
    </location>
</feature>
<evidence type="ECO:0000256" key="1">
    <source>
        <dbReference type="ARBA" id="ARBA00004141"/>
    </source>
</evidence>
<name>A0A238FNL1_9BASI</name>
<evidence type="ECO:0000256" key="4">
    <source>
        <dbReference type="ARBA" id="ARBA00023136"/>
    </source>
</evidence>
<sequence length="571" mass="62804">MQSQTDLYEYHTYSAIDFVIGLLITLGASVLNALGLNVTKLDFTRQEALPASARKPDWQRPFWVLGLGLYIISQVVGSTLALNYLRAEYVAPLGSLSLVFNFVLSVCRVSNSTMVEHLLTSFVDDVHSAYLLVGTPVTRLDILGTVVVILGVVGVVVFGNNRQIPAGTFDKESNLTLSVLKGIWSRHEWIIYLIFLEVATVTLFWFSTIAHEVCMARIVDDRGEVGMNVDSAIDDMVGSGGGRRVSIPATAWARFKESTKKSHGFARRFLKRQLERWSQAKPESVIRRAAGFSWSVTAGVLAGQSLVFAKSGVKLMTIGWTKKGGNGEPNPFTSVLTYVILTFLVVSAVSQVYCLNKALKCCDSTLSVPVLFATYTTCGFLNNLVYLDQLDSYRTWVFILIWFSIFVLIIGVVFLSLKKPEPSHRSRSQSESEIPITNDPSAPEMEMKARQGGASRMKRVESASEGAHKIKDVIISTLQQTDGPALDGGKRQGSLGKVFGGKAEDGPQKVVEVMVEGGKGEMSRKERRRGAQRLWDGGEDEVDGLDREGPIGKSPFDDEFGEFEEATDAKR</sequence>
<dbReference type="Proteomes" id="UP000198372">
    <property type="component" value="Unassembled WGS sequence"/>
</dbReference>
<dbReference type="PANTHER" id="PTHR12570:SF82">
    <property type="entry name" value="NIPA-LIKE PROTEIN 3"/>
    <property type="match status" value="1"/>
</dbReference>
<keyword evidence="4 6" id="KW-0472">Membrane</keyword>
<feature type="transmembrane region" description="Helical" evidence="6">
    <location>
        <begin position="12"/>
        <end position="36"/>
    </location>
</feature>
<proteinExistence type="predicted"/>
<keyword evidence="2 6" id="KW-0812">Transmembrane</keyword>
<dbReference type="GO" id="GO:0015095">
    <property type="term" value="F:magnesium ion transmembrane transporter activity"/>
    <property type="evidence" value="ECO:0007669"/>
    <property type="project" value="InterPro"/>
</dbReference>
<feature type="transmembrane region" description="Helical" evidence="6">
    <location>
        <begin position="366"/>
        <end position="387"/>
    </location>
</feature>
<feature type="transmembrane region" description="Helical" evidence="6">
    <location>
        <begin position="393"/>
        <end position="417"/>
    </location>
</feature>
<evidence type="ECO:0000313" key="8">
    <source>
        <dbReference type="Proteomes" id="UP000198372"/>
    </source>
</evidence>
<feature type="transmembrane region" description="Helical" evidence="6">
    <location>
        <begin position="62"/>
        <end position="83"/>
    </location>
</feature>
<dbReference type="GO" id="GO:0016020">
    <property type="term" value="C:membrane"/>
    <property type="evidence" value="ECO:0007669"/>
    <property type="project" value="UniProtKB-SubCell"/>
</dbReference>
<feature type="transmembrane region" description="Helical" evidence="6">
    <location>
        <begin position="189"/>
        <end position="207"/>
    </location>
</feature>
<feature type="transmembrane region" description="Helical" evidence="6">
    <location>
        <begin position="335"/>
        <end position="354"/>
    </location>
</feature>
<evidence type="ECO:0000256" key="3">
    <source>
        <dbReference type="ARBA" id="ARBA00022989"/>
    </source>
</evidence>
<feature type="region of interest" description="Disordered" evidence="5">
    <location>
        <begin position="422"/>
        <end position="457"/>
    </location>
</feature>
<accession>A0A238FNL1</accession>
<dbReference type="AlphaFoldDB" id="A0A238FNL1"/>
<evidence type="ECO:0000256" key="2">
    <source>
        <dbReference type="ARBA" id="ARBA00022692"/>
    </source>
</evidence>
<evidence type="ECO:0000313" key="7">
    <source>
        <dbReference type="EMBL" id="SCV73583.1"/>
    </source>
</evidence>
<feature type="compositionally biased region" description="Acidic residues" evidence="5">
    <location>
        <begin position="557"/>
        <end position="571"/>
    </location>
</feature>
<organism evidence="7 8">
    <name type="scientific">Microbotryum intermedium</name>
    <dbReference type="NCBI Taxonomy" id="269621"/>
    <lineage>
        <taxon>Eukaryota</taxon>
        <taxon>Fungi</taxon>
        <taxon>Dikarya</taxon>
        <taxon>Basidiomycota</taxon>
        <taxon>Pucciniomycotina</taxon>
        <taxon>Microbotryomycetes</taxon>
        <taxon>Microbotryales</taxon>
        <taxon>Microbotryaceae</taxon>
        <taxon>Microbotryum</taxon>
    </lineage>
</organism>
<reference evidence="8" key="1">
    <citation type="submission" date="2016-09" db="EMBL/GenBank/DDBJ databases">
        <authorList>
            <person name="Jeantristanb JTB J.-T."/>
            <person name="Ricardo R."/>
        </authorList>
    </citation>
    <scope>NUCLEOTIDE SEQUENCE [LARGE SCALE GENOMIC DNA]</scope>
</reference>
<dbReference type="PANTHER" id="PTHR12570">
    <property type="match status" value="1"/>
</dbReference>
<dbReference type="InterPro" id="IPR008521">
    <property type="entry name" value="Mg_trans_NIPA"/>
</dbReference>
<dbReference type="EMBL" id="FMSP01000018">
    <property type="protein sequence ID" value="SCV73583.1"/>
    <property type="molecule type" value="Genomic_DNA"/>
</dbReference>
<keyword evidence="8" id="KW-1185">Reference proteome</keyword>
<protein>
    <submittedName>
        <fullName evidence="7">BQ2448_7509 protein</fullName>
    </submittedName>
</protein>
<evidence type="ECO:0000256" key="5">
    <source>
        <dbReference type="SAM" id="MobiDB-lite"/>
    </source>
</evidence>
<keyword evidence="3 6" id="KW-1133">Transmembrane helix</keyword>
<dbReference type="OrthoDB" id="165382at2759"/>
<evidence type="ECO:0000256" key="6">
    <source>
        <dbReference type="SAM" id="Phobius"/>
    </source>
</evidence>